<evidence type="ECO:0000313" key="2">
    <source>
        <dbReference type="Proteomes" id="UP000821837"/>
    </source>
</evidence>
<gene>
    <name evidence="1" type="ORF">HPB52_001918</name>
</gene>
<dbReference type="EMBL" id="JABSTV010001245">
    <property type="protein sequence ID" value="KAH7981941.1"/>
    <property type="molecule type" value="Genomic_DNA"/>
</dbReference>
<reference evidence="1" key="1">
    <citation type="journal article" date="2020" name="Cell">
        <title>Large-Scale Comparative Analyses of Tick Genomes Elucidate Their Genetic Diversity and Vector Capacities.</title>
        <authorList>
            <consortium name="Tick Genome and Microbiome Consortium (TIGMIC)"/>
            <person name="Jia N."/>
            <person name="Wang J."/>
            <person name="Shi W."/>
            <person name="Du L."/>
            <person name="Sun Y."/>
            <person name="Zhan W."/>
            <person name="Jiang J.F."/>
            <person name="Wang Q."/>
            <person name="Zhang B."/>
            <person name="Ji P."/>
            <person name="Bell-Sakyi L."/>
            <person name="Cui X.M."/>
            <person name="Yuan T.T."/>
            <person name="Jiang B.G."/>
            <person name="Yang W.F."/>
            <person name="Lam T.T."/>
            <person name="Chang Q.C."/>
            <person name="Ding S.J."/>
            <person name="Wang X.J."/>
            <person name="Zhu J.G."/>
            <person name="Ruan X.D."/>
            <person name="Zhao L."/>
            <person name="Wei J.T."/>
            <person name="Ye R.Z."/>
            <person name="Que T.C."/>
            <person name="Du C.H."/>
            <person name="Zhou Y.H."/>
            <person name="Cheng J.X."/>
            <person name="Dai P.F."/>
            <person name="Guo W.B."/>
            <person name="Han X.H."/>
            <person name="Huang E.J."/>
            <person name="Li L.F."/>
            <person name="Wei W."/>
            <person name="Gao Y.C."/>
            <person name="Liu J.Z."/>
            <person name="Shao H.Z."/>
            <person name="Wang X."/>
            <person name="Wang C.C."/>
            <person name="Yang T.C."/>
            <person name="Huo Q.B."/>
            <person name="Li W."/>
            <person name="Chen H.Y."/>
            <person name="Chen S.E."/>
            <person name="Zhou L.G."/>
            <person name="Ni X.B."/>
            <person name="Tian J.H."/>
            <person name="Sheng Y."/>
            <person name="Liu T."/>
            <person name="Pan Y.S."/>
            <person name="Xia L.Y."/>
            <person name="Li J."/>
            <person name="Zhao F."/>
            <person name="Cao W.C."/>
        </authorList>
    </citation>
    <scope>NUCLEOTIDE SEQUENCE</scope>
    <source>
        <strain evidence="1">Rsan-2018</strain>
    </source>
</reference>
<dbReference type="Proteomes" id="UP000821837">
    <property type="component" value="Chromosome 1"/>
</dbReference>
<dbReference type="PANTHER" id="PTHR47526:SF3">
    <property type="entry name" value="PHD-TYPE DOMAIN-CONTAINING PROTEIN"/>
    <property type="match status" value="1"/>
</dbReference>
<dbReference type="PANTHER" id="PTHR47526">
    <property type="entry name" value="ATP-DEPENDENT DNA HELICASE"/>
    <property type="match status" value="1"/>
</dbReference>
<accession>A0A9D4QI34</accession>
<name>A0A9D4QI34_RHISA</name>
<protein>
    <submittedName>
        <fullName evidence="1">Uncharacterized protein</fullName>
    </submittedName>
</protein>
<comment type="caution">
    <text evidence="1">The sequence shown here is derived from an EMBL/GenBank/DDBJ whole genome shotgun (WGS) entry which is preliminary data.</text>
</comment>
<evidence type="ECO:0000313" key="1">
    <source>
        <dbReference type="EMBL" id="KAH7981941.1"/>
    </source>
</evidence>
<sequence length="141" mass="15892">MAGNDEACSHVAALLFYVEYGVRVRQERSCTDSTNSWLPTHIRKLDVRHIAKMYFALSMKKRRLVADVSAAREPKSPCRASSTHWRLWPCETEYTNALLKAMPASAAGDPLALPALRQLPRLAAFMNPHLWNLEKPKVAGF</sequence>
<keyword evidence="2" id="KW-1185">Reference proteome</keyword>
<dbReference type="VEuPathDB" id="VectorBase:RSAN_029925"/>
<proteinExistence type="predicted"/>
<organism evidence="1 2">
    <name type="scientific">Rhipicephalus sanguineus</name>
    <name type="common">Brown dog tick</name>
    <name type="synonym">Ixodes sanguineus</name>
    <dbReference type="NCBI Taxonomy" id="34632"/>
    <lineage>
        <taxon>Eukaryota</taxon>
        <taxon>Metazoa</taxon>
        <taxon>Ecdysozoa</taxon>
        <taxon>Arthropoda</taxon>
        <taxon>Chelicerata</taxon>
        <taxon>Arachnida</taxon>
        <taxon>Acari</taxon>
        <taxon>Parasitiformes</taxon>
        <taxon>Ixodida</taxon>
        <taxon>Ixodoidea</taxon>
        <taxon>Ixodidae</taxon>
        <taxon>Rhipicephalinae</taxon>
        <taxon>Rhipicephalus</taxon>
        <taxon>Rhipicephalus</taxon>
    </lineage>
</organism>
<dbReference type="AlphaFoldDB" id="A0A9D4QI34"/>
<reference evidence="1" key="2">
    <citation type="submission" date="2021-09" db="EMBL/GenBank/DDBJ databases">
        <authorList>
            <person name="Jia N."/>
            <person name="Wang J."/>
            <person name="Shi W."/>
            <person name="Du L."/>
            <person name="Sun Y."/>
            <person name="Zhan W."/>
            <person name="Jiang J."/>
            <person name="Wang Q."/>
            <person name="Zhang B."/>
            <person name="Ji P."/>
            <person name="Sakyi L.B."/>
            <person name="Cui X."/>
            <person name="Yuan T."/>
            <person name="Jiang B."/>
            <person name="Yang W."/>
            <person name="Lam T.T.-Y."/>
            <person name="Chang Q."/>
            <person name="Ding S."/>
            <person name="Wang X."/>
            <person name="Zhu J."/>
            <person name="Ruan X."/>
            <person name="Zhao L."/>
            <person name="Wei J."/>
            <person name="Que T."/>
            <person name="Du C."/>
            <person name="Cheng J."/>
            <person name="Dai P."/>
            <person name="Han X."/>
            <person name="Huang E."/>
            <person name="Gao Y."/>
            <person name="Liu J."/>
            <person name="Shao H."/>
            <person name="Ye R."/>
            <person name="Li L."/>
            <person name="Wei W."/>
            <person name="Wang X."/>
            <person name="Wang C."/>
            <person name="Huo Q."/>
            <person name="Li W."/>
            <person name="Guo W."/>
            <person name="Chen H."/>
            <person name="Chen S."/>
            <person name="Zhou L."/>
            <person name="Zhou L."/>
            <person name="Ni X."/>
            <person name="Tian J."/>
            <person name="Zhou Y."/>
            <person name="Sheng Y."/>
            <person name="Liu T."/>
            <person name="Pan Y."/>
            <person name="Xia L."/>
            <person name="Li J."/>
            <person name="Zhao F."/>
            <person name="Cao W."/>
        </authorList>
    </citation>
    <scope>NUCLEOTIDE SEQUENCE</scope>
    <source>
        <strain evidence="1">Rsan-2018</strain>
        <tissue evidence="1">Larvae</tissue>
    </source>
</reference>